<dbReference type="CDD" id="cd01671">
    <property type="entry name" value="CARD"/>
    <property type="match status" value="1"/>
</dbReference>
<sequence length="132" mass="15645">MNIHIQGYFEHRSSKSYSFQKRPDLVETLRHINPILDHLRADDVINMEENDRIQAARTPQDAARELLDILEAKARYSAHYNLFTSRGFRRKTLADWGFTSDPSSRRKDKVARVPVYVKRKTVIRSRNGRFQW</sequence>
<dbReference type="EMBL" id="OV696697">
    <property type="protein sequence ID" value="CAH1241012.1"/>
    <property type="molecule type" value="Genomic_DNA"/>
</dbReference>
<dbReference type="InterPro" id="IPR001315">
    <property type="entry name" value="CARD"/>
</dbReference>
<reference evidence="2" key="1">
    <citation type="submission" date="2022-01" db="EMBL/GenBank/DDBJ databases">
        <authorList>
            <person name="Braso-Vives M."/>
        </authorList>
    </citation>
    <scope>NUCLEOTIDE SEQUENCE</scope>
</reference>
<name>A0A8J9YNV4_BRALA</name>
<dbReference type="Gene3D" id="1.10.533.10">
    <property type="entry name" value="Death Domain, Fas"/>
    <property type="match status" value="1"/>
</dbReference>
<protein>
    <submittedName>
        <fullName evidence="2">Hypp6283 protein</fullName>
    </submittedName>
</protein>
<keyword evidence="3" id="KW-1185">Reference proteome</keyword>
<evidence type="ECO:0000313" key="2">
    <source>
        <dbReference type="EMBL" id="CAH1241012.1"/>
    </source>
</evidence>
<dbReference type="PANTHER" id="PTHR12449">
    <property type="entry name" value="DEATH DOMAIN-CONTAINING PROTEIN"/>
    <property type="match status" value="1"/>
</dbReference>
<dbReference type="Pfam" id="PF00619">
    <property type="entry name" value="CARD"/>
    <property type="match status" value="1"/>
</dbReference>
<gene>
    <name evidence="2" type="primary">Hypp6283</name>
    <name evidence="2" type="ORF">BLAG_LOCUS4812</name>
</gene>
<evidence type="ECO:0000313" key="3">
    <source>
        <dbReference type="Proteomes" id="UP000838412"/>
    </source>
</evidence>
<dbReference type="PROSITE" id="PS50209">
    <property type="entry name" value="CARD"/>
    <property type="match status" value="1"/>
</dbReference>
<feature type="domain" description="CARD" evidence="1">
    <location>
        <begin position="20"/>
        <end position="75"/>
    </location>
</feature>
<evidence type="ECO:0000259" key="1">
    <source>
        <dbReference type="PROSITE" id="PS50209"/>
    </source>
</evidence>
<dbReference type="InterPro" id="IPR039788">
    <property type="entry name" value="NOL4/NOL4L"/>
</dbReference>
<dbReference type="Proteomes" id="UP000838412">
    <property type="component" value="Chromosome 12"/>
</dbReference>
<dbReference type="GO" id="GO:0042981">
    <property type="term" value="P:regulation of apoptotic process"/>
    <property type="evidence" value="ECO:0007669"/>
    <property type="project" value="InterPro"/>
</dbReference>
<dbReference type="InterPro" id="IPR011029">
    <property type="entry name" value="DEATH-like_dom_sf"/>
</dbReference>
<proteinExistence type="predicted"/>
<dbReference type="AlphaFoldDB" id="A0A8J9YNV4"/>
<dbReference type="SUPFAM" id="SSF47986">
    <property type="entry name" value="DEATH domain"/>
    <property type="match status" value="1"/>
</dbReference>
<organism evidence="2 3">
    <name type="scientific">Branchiostoma lanceolatum</name>
    <name type="common">Common lancelet</name>
    <name type="synonym">Amphioxus lanceolatum</name>
    <dbReference type="NCBI Taxonomy" id="7740"/>
    <lineage>
        <taxon>Eukaryota</taxon>
        <taxon>Metazoa</taxon>
        <taxon>Chordata</taxon>
        <taxon>Cephalochordata</taxon>
        <taxon>Leptocardii</taxon>
        <taxon>Amphioxiformes</taxon>
        <taxon>Branchiostomatidae</taxon>
        <taxon>Branchiostoma</taxon>
    </lineage>
</organism>
<dbReference type="OrthoDB" id="10058437at2759"/>
<accession>A0A8J9YNV4</accession>
<dbReference type="PANTHER" id="PTHR12449:SF18">
    <property type="entry name" value="DEATH DOMAIN-CONTAINING PROTEIN"/>
    <property type="match status" value="1"/>
</dbReference>